<organism evidence="2 3">
    <name type="scientific">Streptomyces silvisoli</name>
    <dbReference type="NCBI Taxonomy" id="3034235"/>
    <lineage>
        <taxon>Bacteria</taxon>
        <taxon>Bacillati</taxon>
        <taxon>Actinomycetota</taxon>
        <taxon>Actinomycetes</taxon>
        <taxon>Kitasatosporales</taxon>
        <taxon>Streptomycetaceae</taxon>
        <taxon>Streptomyces</taxon>
    </lineage>
</organism>
<dbReference type="EMBL" id="JARJBC010000010">
    <property type="protein sequence ID" value="MDF3291194.1"/>
    <property type="molecule type" value="Genomic_DNA"/>
</dbReference>
<evidence type="ECO:0000256" key="1">
    <source>
        <dbReference type="SAM" id="MobiDB-lite"/>
    </source>
</evidence>
<accession>A0ABT5ZMZ1</accession>
<proteinExistence type="predicted"/>
<reference evidence="2 3" key="1">
    <citation type="submission" date="2023-03" db="EMBL/GenBank/DDBJ databases">
        <title>Draft genome sequence of Streptomyces sp. RB6PN23 isolated from peat swamp forest in Thailand.</title>
        <authorList>
            <person name="Klaysubun C."/>
            <person name="Duangmal K."/>
        </authorList>
    </citation>
    <scope>NUCLEOTIDE SEQUENCE [LARGE SCALE GENOMIC DNA]</scope>
    <source>
        <strain evidence="2 3">RB6PN23</strain>
    </source>
</reference>
<keyword evidence="3" id="KW-1185">Reference proteome</keyword>
<feature type="region of interest" description="Disordered" evidence="1">
    <location>
        <begin position="95"/>
        <end position="115"/>
    </location>
</feature>
<dbReference type="RefSeq" id="WP_276094428.1">
    <property type="nucleotide sequence ID" value="NZ_JARJBC010000010.1"/>
</dbReference>
<protein>
    <submittedName>
        <fullName evidence="2">Uncharacterized protein</fullName>
    </submittedName>
</protein>
<name>A0ABT5ZMZ1_9ACTN</name>
<evidence type="ECO:0000313" key="3">
    <source>
        <dbReference type="Proteomes" id="UP001216579"/>
    </source>
</evidence>
<gene>
    <name evidence="2" type="ORF">P3G67_18525</name>
</gene>
<feature type="compositionally biased region" description="Acidic residues" evidence="1">
    <location>
        <begin position="99"/>
        <end position="115"/>
    </location>
</feature>
<evidence type="ECO:0000313" key="2">
    <source>
        <dbReference type="EMBL" id="MDF3291194.1"/>
    </source>
</evidence>
<dbReference type="Proteomes" id="UP001216579">
    <property type="component" value="Unassembled WGS sequence"/>
</dbReference>
<comment type="caution">
    <text evidence="2">The sequence shown here is derived from an EMBL/GenBank/DDBJ whole genome shotgun (WGS) entry which is preliminary data.</text>
</comment>
<sequence length="115" mass="12993">MTTEYDNSGTDETPARYIRLQVDLVMEITDSEELTRAAVEQIDGDEFMPEDERAHARDAVQRDEAEALAYLIDPFGLVNGVSGIELVQASWSSAHTEYDPDADDWDLYEGEMDEE</sequence>